<dbReference type="GO" id="GO:0004368">
    <property type="term" value="F:glycerol-3-phosphate dehydrogenase (quinone) activity"/>
    <property type="evidence" value="ECO:0007669"/>
    <property type="project" value="InterPro"/>
</dbReference>
<dbReference type="PANTHER" id="PTHR11985">
    <property type="entry name" value="GLYCEROL-3-PHOSPHATE DEHYDROGENASE"/>
    <property type="match status" value="1"/>
</dbReference>
<dbReference type="InterPro" id="IPR000447">
    <property type="entry name" value="G3P_DH_FAD-dep"/>
</dbReference>
<gene>
    <name evidence="5" type="ORF">METZ01_LOCUS179829</name>
</gene>
<evidence type="ECO:0000256" key="3">
    <source>
        <dbReference type="ARBA" id="ARBA00023002"/>
    </source>
</evidence>
<dbReference type="AlphaFoldDB" id="A0A382CLK5"/>
<evidence type="ECO:0000313" key="5">
    <source>
        <dbReference type="EMBL" id="SVB26975.1"/>
    </source>
</evidence>
<evidence type="ECO:0000256" key="1">
    <source>
        <dbReference type="ARBA" id="ARBA00022630"/>
    </source>
</evidence>
<dbReference type="Gene3D" id="1.10.8.870">
    <property type="entry name" value="Alpha-glycerophosphate oxidase, cap domain"/>
    <property type="match status" value="1"/>
</dbReference>
<dbReference type="InterPro" id="IPR038299">
    <property type="entry name" value="DAO_C_sf"/>
</dbReference>
<keyword evidence="1" id="KW-0285">Flavoprotein</keyword>
<keyword evidence="2" id="KW-0274">FAD</keyword>
<dbReference type="Pfam" id="PF16901">
    <property type="entry name" value="DAO_C"/>
    <property type="match status" value="1"/>
</dbReference>
<keyword evidence="3" id="KW-0560">Oxidoreductase</keyword>
<dbReference type="GO" id="GO:0046168">
    <property type="term" value="P:glycerol-3-phosphate catabolic process"/>
    <property type="evidence" value="ECO:0007669"/>
    <property type="project" value="TreeGrafter"/>
</dbReference>
<dbReference type="Gene3D" id="3.50.50.60">
    <property type="entry name" value="FAD/NAD(P)-binding domain"/>
    <property type="match status" value="1"/>
</dbReference>
<dbReference type="PANTHER" id="PTHR11985:SF15">
    <property type="entry name" value="GLYCEROL-3-PHOSPHATE DEHYDROGENASE, MITOCHONDRIAL"/>
    <property type="match status" value="1"/>
</dbReference>
<dbReference type="EMBL" id="UINC01035101">
    <property type="protein sequence ID" value="SVB26975.1"/>
    <property type="molecule type" value="Genomic_DNA"/>
</dbReference>
<proteinExistence type="predicted"/>
<protein>
    <recommendedName>
        <fullName evidence="4">Alpha-glycerophosphate oxidase C-terminal domain-containing protein</fullName>
    </recommendedName>
</protein>
<dbReference type="InterPro" id="IPR031656">
    <property type="entry name" value="DAO_C"/>
</dbReference>
<accession>A0A382CLK5</accession>
<reference evidence="5" key="1">
    <citation type="submission" date="2018-05" db="EMBL/GenBank/DDBJ databases">
        <authorList>
            <person name="Lanie J.A."/>
            <person name="Ng W.-L."/>
            <person name="Kazmierczak K.M."/>
            <person name="Andrzejewski T.M."/>
            <person name="Davidsen T.M."/>
            <person name="Wayne K.J."/>
            <person name="Tettelin H."/>
            <person name="Glass J.I."/>
            <person name="Rusch D."/>
            <person name="Podicherti R."/>
            <person name="Tsui H.-C.T."/>
            <person name="Winkler M.E."/>
        </authorList>
    </citation>
    <scope>NUCLEOTIDE SEQUENCE</scope>
</reference>
<sequence>VIKTGEQNDKNEEWTKLSRKHEIDVNHEKRHISIFGGKLTDCINVGEEVCEAVQQLGISLPEAKRKWYGEPDDVIRDEYLHQAHLMGLDELTPSGACEALSARLWRRYGAQAISLLETIREDPQMADPLIGGTDYVRCELTQAARREMIVTLEDFLRRRSKLALVVHHEELKNSQGLKDACEILFGKDAPERWEEYFGENSFFYEIKMNNKKFPQNQKNNAV</sequence>
<feature type="domain" description="Alpha-glycerophosphate oxidase C-terminal" evidence="4">
    <location>
        <begin position="97"/>
        <end position="172"/>
    </location>
</feature>
<name>A0A382CLK5_9ZZZZ</name>
<feature type="non-terminal residue" evidence="5">
    <location>
        <position position="1"/>
    </location>
</feature>
<evidence type="ECO:0000259" key="4">
    <source>
        <dbReference type="Pfam" id="PF16901"/>
    </source>
</evidence>
<dbReference type="InterPro" id="IPR036188">
    <property type="entry name" value="FAD/NAD-bd_sf"/>
</dbReference>
<evidence type="ECO:0000256" key="2">
    <source>
        <dbReference type="ARBA" id="ARBA00022827"/>
    </source>
</evidence>
<organism evidence="5">
    <name type="scientific">marine metagenome</name>
    <dbReference type="NCBI Taxonomy" id="408172"/>
    <lineage>
        <taxon>unclassified sequences</taxon>
        <taxon>metagenomes</taxon>
        <taxon>ecological metagenomes</taxon>
    </lineage>
</organism>